<dbReference type="PANTHER" id="PTHR30273:SF2">
    <property type="entry name" value="PROTEIN FECR"/>
    <property type="match status" value="1"/>
</dbReference>
<dbReference type="Pfam" id="PF04773">
    <property type="entry name" value="FecR"/>
    <property type="match status" value="1"/>
</dbReference>
<dbReference type="PIRSF" id="PIRSF018266">
    <property type="entry name" value="FecR"/>
    <property type="match status" value="1"/>
</dbReference>
<dbReference type="RefSeq" id="WP_167919216.1">
    <property type="nucleotide sequence ID" value="NZ_JAAVJS010000022.1"/>
</dbReference>
<dbReference type="Gene3D" id="2.60.120.1440">
    <property type="match status" value="1"/>
</dbReference>
<dbReference type="PANTHER" id="PTHR30273">
    <property type="entry name" value="PERIPLASMIC SIGNAL SENSOR AND SIGMA FACTOR ACTIVATOR FECR-RELATED"/>
    <property type="match status" value="1"/>
</dbReference>
<name>A0ABX1DER2_9FLAO</name>
<evidence type="ECO:0000313" key="5">
    <source>
        <dbReference type="Proteomes" id="UP000760545"/>
    </source>
</evidence>
<dbReference type="Proteomes" id="UP000760545">
    <property type="component" value="Unassembled WGS sequence"/>
</dbReference>
<gene>
    <name evidence="4" type="ORF">HC176_13695</name>
</gene>
<evidence type="ECO:0000259" key="2">
    <source>
        <dbReference type="Pfam" id="PF04773"/>
    </source>
</evidence>
<accession>A0ABX1DER2</accession>
<feature type="domain" description="Protein FecR C-terminal" evidence="3">
    <location>
        <begin position="233"/>
        <end position="296"/>
    </location>
</feature>
<keyword evidence="1" id="KW-0472">Membrane</keyword>
<keyword evidence="1" id="KW-1133">Transmembrane helix</keyword>
<dbReference type="InterPro" id="IPR012373">
    <property type="entry name" value="Ferrdict_sens_TM"/>
</dbReference>
<feature type="domain" description="FecR protein" evidence="2">
    <location>
        <begin position="102"/>
        <end position="191"/>
    </location>
</feature>
<evidence type="ECO:0000313" key="4">
    <source>
        <dbReference type="EMBL" id="NJX16542.1"/>
    </source>
</evidence>
<evidence type="ECO:0000259" key="3">
    <source>
        <dbReference type="Pfam" id="PF16344"/>
    </source>
</evidence>
<dbReference type="Gene3D" id="3.55.50.30">
    <property type="match status" value="1"/>
</dbReference>
<keyword evidence="1" id="KW-0812">Transmembrane</keyword>
<sequence>MNKENDILKWFNGEISTQEIKKRYPEEDFSALEKVGFYAKQFSVPKVDAQKALEQFKNRTHKKAEPKVIPLNFKSFLKVAAVLVVLLTSSYFLFFNNTKSFETQMAQTEVLTLPDESEVILNAQSKLSFNKKQWKKNRTLDLDGEAFFKVTKGETFTVQTEAGNIQVLGTQFNVKERENYFEVMCYEGSVKVTSDKKETILKPGKTFRLVNGNVVEVADFNAETPSWMAKESSFDNVPLWQVIDELEIQYDISIDASKVDVSKIFSGTFTHTDKNIALQSVTIPLKLSYKINGKQVELYNYASE</sequence>
<proteinExistence type="predicted"/>
<dbReference type="InterPro" id="IPR006860">
    <property type="entry name" value="FecR"/>
</dbReference>
<dbReference type="InterPro" id="IPR032508">
    <property type="entry name" value="FecR_C"/>
</dbReference>
<organism evidence="4 5">
    <name type="scientific">Tamlana crocina</name>
    <dbReference type="NCBI Taxonomy" id="393006"/>
    <lineage>
        <taxon>Bacteria</taxon>
        <taxon>Pseudomonadati</taxon>
        <taxon>Bacteroidota</taxon>
        <taxon>Flavobacteriia</taxon>
        <taxon>Flavobacteriales</taxon>
        <taxon>Flavobacteriaceae</taxon>
        <taxon>Tamlana</taxon>
    </lineage>
</organism>
<feature type="transmembrane region" description="Helical" evidence="1">
    <location>
        <begin position="76"/>
        <end position="95"/>
    </location>
</feature>
<evidence type="ECO:0000256" key="1">
    <source>
        <dbReference type="SAM" id="Phobius"/>
    </source>
</evidence>
<protein>
    <submittedName>
        <fullName evidence="4">FecR family protein</fullName>
    </submittedName>
</protein>
<keyword evidence="5" id="KW-1185">Reference proteome</keyword>
<reference evidence="4 5" key="1">
    <citation type="submission" date="2020-03" db="EMBL/GenBank/DDBJ databases">
        <title>Tamlana sp. nov, isolated from XXX.</title>
        <authorList>
            <person name="Cao W.R."/>
        </authorList>
    </citation>
    <scope>NUCLEOTIDE SEQUENCE [LARGE SCALE GENOMIC DNA]</scope>
    <source>
        <strain evidence="4 5">HST1-43</strain>
    </source>
</reference>
<dbReference type="EMBL" id="JAAVJS010000022">
    <property type="protein sequence ID" value="NJX16542.1"/>
    <property type="molecule type" value="Genomic_DNA"/>
</dbReference>
<comment type="caution">
    <text evidence="4">The sequence shown here is derived from an EMBL/GenBank/DDBJ whole genome shotgun (WGS) entry which is preliminary data.</text>
</comment>
<dbReference type="Pfam" id="PF16344">
    <property type="entry name" value="FecR_C"/>
    <property type="match status" value="1"/>
</dbReference>